<dbReference type="RefSeq" id="XP_024341764.1">
    <property type="nucleotide sequence ID" value="XM_024484473.1"/>
</dbReference>
<dbReference type="GeneID" id="36329422"/>
<evidence type="ECO:0000259" key="1">
    <source>
        <dbReference type="Pfam" id="PF01702"/>
    </source>
</evidence>
<dbReference type="PANTHER" id="PTHR46064:SF1">
    <property type="entry name" value="QUEUINE TRNA-RIBOSYLTRANSFERASE ACCESSORY SUBUNIT 2"/>
    <property type="match status" value="1"/>
</dbReference>
<protein>
    <recommendedName>
        <fullName evidence="1">tRNA-guanine(15) transglycosylase-like domain-containing protein</fullName>
    </recommendedName>
</protein>
<dbReference type="OrthoDB" id="27601at2759"/>
<dbReference type="SUPFAM" id="SSF51713">
    <property type="entry name" value="tRNA-guanine transglycosylase"/>
    <property type="match status" value="2"/>
</dbReference>
<feature type="domain" description="tRNA-guanine(15) transglycosylase-like" evidence="1">
    <location>
        <begin position="253"/>
        <end position="483"/>
    </location>
</feature>
<dbReference type="PANTHER" id="PTHR46064">
    <property type="entry name" value="QUEUINE TRNA-RIBOSYLTRANSFERASE ACCESSORY SUBUNIT 2"/>
    <property type="match status" value="1"/>
</dbReference>
<evidence type="ECO:0000313" key="3">
    <source>
        <dbReference type="Proteomes" id="UP000194127"/>
    </source>
</evidence>
<dbReference type="InterPro" id="IPR050852">
    <property type="entry name" value="Queuine_tRNA-ribosyltrfase"/>
</dbReference>
<evidence type="ECO:0000313" key="2">
    <source>
        <dbReference type="EMBL" id="OSX64970.1"/>
    </source>
</evidence>
<proteinExistence type="predicted"/>
<dbReference type="InterPro" id="IPR002616">
    <property type="entry name" value="tRNA_ribo_trans-like"/>
</dbReference>
<sequence>MTDPYSQPRFIPNIALRSASSAELPLFGPRLARLGVQRPDGSPPLEVYTPALITATSRGVVPHLSRDHVRTTQAIRWVHVPFESLYALRVTPHAWELYVAACNPDAVVALSDTPFTPHPHSQKRLTKSIERSAIWLLETLKAQKKGAIPVAEDTDIPQGRHSNVFVHMAGGGSAQARTAFSQSMLEPLETRELEQLKPLQRLDDGVAGYIFDLVPLHQALSAKERTAPSIPDESHNAMNTITPRAEDSSHTSPELQNLLKASLHDLPPHKPRLVNSARSPHEILRLIRDVGIDLFDGHWAQRAADIGVALDFCFPAPAHSAEPRKSGILGPRRRDDGANDLGHNLYNAAYAHDHSRLASCYLDTVSSQKNADSAVSPSAGLRICPCAACSPVAPSAYITHSSVDKLSYTDEMGPPESKRYLPPFTRSYIHHLLHTHEMSAHSLLVMHNLSVMDAFFAGVRSVLESPSGGDTFGEKVDEFVQMYDESMVVFDEATVDWAEVERARGKGRMAREKIKQAESSLGRALDL</sequence>
<organism evidence="2 3">
    <name type="scientific">Postia placenta MAD-698-R-SB12</name>
    <dbReference type="NCBI Taxonomy" id="670580"/>
    <lineage>
        <taxon>Eukaryota</taxon>
        <taxon>Fungi</taxon>
        <taxon>Dikarya</taxon>
        <taxon>Basidiomycota</taxon>
        <taxon>Agaricomycotina</taxon>
        <taxon>Agaricomycetes</taxon>
        <taxon>Polyporales</taxon>
        <taxon>Adustoporiaceae</taxon>
        <taxon>Rhodonia</taxon>
    </lineage>
</organism>
<dbReference type="Gene3D" id="3.20.20.105">
    <property type="entry name" value="Queuine tRNA-ribosyltransferase-like"/>
    <property type="match status" value="1"/>
</dbReference>
<dbReference type="InterPro" id="IPR036511">
    <property type="entry name" value="TGT-like_sf"/>
</dbReference>
<gene>
    <name evidence="2" type="ORF">POSPLADRAFT_1134421</name>
</gene>
<dbReference type="EMBL" id="KZ110593">
    <property type="protein sequence ID" value="OSX64970.1"/>
    <property type="molecule type" value="Genomic_DNA"/>
</dbReference>
<keyword evidence="3" id="KW-1185">Reference proteome</keyword>
<accession>A0A1X6N8X5</accession>
<dbReference type="Pfam" id="PF01702">
    <property type="entry name" value="TGT"/>
    <property type="match status" value="1"/>
</dbReference>
<dbReference type="Proteomes" id="UP000194127">
    <property type="component" value="Unassembled WGS sequence"/>
</dbReference>
<dbReference type="STRING" id="670580.A0A1X6N8X5"/>
<reference evidence="2 3" key="1">
    <citation type="submission" date="2017-04" db="EMBL/GenBank/DDBJ databases">
        <title>Genome Sequence of the Model Brown-Rot Fungus Postia placenta SB12.</title>
        <authorList>
            <consortium name="DOE Joint Genome Institute"/>
            <person name="Gaskell J."/>
            <person name="Kersten P."/>
            <person name="Larrondo L.F."/>
            <person name="Canessa P."/>
            <person name="Martinez D."/>
            <person name="Hibbett D."/>
            <person name="Schmoll M."/>
            <person name="Kubicek C.P."/>
            <person name="Martinez A.T."/>
            <person name="Yadav J."/>
            <person name="Master E."/>
            <person name="Magnuson J.K."/>
            <person name="James T."/>
            <person name="Yaver D."/>
            <person name="Berka R."/>
            <person name="Labutti K."/>
            <person name="Lipzen A."/>
            <person name="Aerts A."/>
            <person name="Barry K."/>
            <person name="Henrissat B."/>
            <person name="Blanchette R."/>
            <person name="Grigoriev I."/>
            <person name="Cullen D."/>
        </authorList>
    </citation>
    <scope>NUCLEOTIDE SEQUENCE [LARGE SCALE GENOMIC DNA]</scope>
    <source>
        <strain evidence="2 3">MAD-698-R-SB12</strain>
    </source>
</reference>
<name>A0A1X6N8X5_9APHY</name>
<dbReference type="AlphaFoldDB" id="A0A1X6N8X5"/>
<dbReference type="GO" id="GO:0006400">
    <property type="term" value="P:tRNA modification"/>
    <property type="evidence" value="ECO:0007669"/>
    <property type="project" value="InterPro"/>
</dbReference>